<dbReference type="AlphaFoldDB" id="A0AAE3MCK0"/>
<keyword evidence="5" id="KW-1185">Reference proteome</keyword>
<dbReference type="GO" id="GO:0005975">
    <property type="term" value="P:carbohydrate metabolic process"/>
    <property type="evidence" value="ECO:0007669"/>
    <property type="project" value="InterPro"/>
</dbReference>
<reference evidence="4" key="1">
    <citation type="submission" date="2022-10" db="EMBL/GenBank/DDBJ databases">
        <authorList>
            <person name="Yu W.X."/>
        </authorList>
    </citation>
    <scope>NUCLEOTIDE SEQUENCE</scope>
    <source>
        <strain evidence="4">D04</strain>
    </source>
</reference>
<keyword evidence="4" id="KW-0378">Hydrolase</keyword>
<evidence type="ECO:0000259" key="2">
    <source>
        <dbReference type="Pfam" id="PF21307"/>
    </source>
</evidence>
<dbReference type="InterPro" id="IPR016518">
    <property type="entry name" value="Alpha-L-fucosidase"/>
</dbReference>
<dbReference type="FunFam" id="1.50.10.10:FF:000028">
    <property type="entry name" value="Alpha-L-fucosidase 2"/>
    <property type="match status" value="1"/>
</dbReference>
<feature type="domain" description="Glycosyl hydrolase family 95 N-terminal" evidence="1">
    <location>
        <begin position="31"/>
        <end position="267"/>
    </location>
</feature>
<dbReference type="Proteomes" id="UP001207408">
    <property type="component" value="Unassembled WGS sequence"/>
</dbReference>
<dbReference type="InterPro" id="IPR012341">
    <property type="entry name" value="6hp_glycosidase-like_sf"/>
</dbReference>
<evidence type="ECO:0000313" key="4">
    <source>
        <dbReference type="EMBL" id="MCW3804587.1"/>
    </source>
</evidence>
<dbReference type="Gene3D" id="2.70.98.50">
    <property type="entry name" value="putative glycoside hydrolase family protein from bacillus halodurans"/>
    <property type="match status" value="1"/>
</dbReference>
<sequence length="823" mass="92620">MMKIRVWLLAGLITLVYVACSKKGKNENLKLWYNQPAKQWVEALPVGNGRLGAMVYGDPCHEIIQLNENTFWAGSPNRNDNPESKDALAEIRDLVFEGKYQEAQDLVNEKMISKLSHGSAYQTIGNLKLNFKGNDSIDEYYRELDLDRAIVSSCYMSNGVNYKTEVFASNPDQVIVVQIRADKKQSLNFSLAMDRPSNYNITTTENDELIMNGISNDFEGVKGEVKFQTIVKIVNSGGEISRSDSTLNIAGADVSTIYISTATNFVNYKDISGDEKGKSTSYLQAALEKSYNQIKNDHIKDYQEYFNRVSLDLGVTDSINNPTDVRLVDFAKGNDPQLVALYFQFGRYLLISSSRQGGQPANLQGIWNDHLIPTWDSKYTVNINTEMNYWPSEVTNLSEMNEPLVKMMQELAMTGKQTAQDMYGARGWVLHHNTDIWRINGPVDGAFWGMWPMGGAWLSQHLFEKYLYNGDIEYLKDVYPILKEATRFFLDVLVEEPNHHWMVVCPSVSPENAPYSDHGAAISAGTTMDNQLLFDLFTKTMKAANILDLDKDFVEEVKIVLKKLAPMQIGKWGQLQEWMYDWDNPEDHHRHVSHLYGMFPSNQISPYSTPELFSAVKTSLLSRGDESTGWSMGWKVNLWARLLDGDHALKLITDQLTPSIQPDGKQKGGTYPNLFDAHPPFQIDGNFGCTSGIAEMLMQSHDGVIHLLPALPSSWKNGEIKGLKARGGFNVDIQWENGIVKLATIYSKLGGNCRIRVPNQVRLGNGNELIVASGKNSNPYYEKYDIKEPIISESVQSSELELSQTFVCDIPTNAGETYTLISE</sequence>
<dbReference type="Pfam" id="PF21307">
    <property type="entry name" value="Glyco_hydro_95_C"/>
    <property type="match status" value="1"/>
</dbReference>
<gene>
    <name evidence="4" type="ORF">OM074_03055</name>
</gene>
<dbReference type="Pfam" id="PF22124">
    <property type="entry name" value="Glyco_hydro_95_cat"/>
    <property type="match status" value="1"/>
</dbReference>
<accession>A0AAE3MCK0</accession>
<evidence type="ECO:0000313" key="5">
    <source>
        <dbReference type="Proteomes" id="UP001207408"/>
    </source>
</evidence>
<dbReference type="PIRSF" id="PIRSF007663">
    <property type="entry name" value="UCP007663"/>
    <property type="match status" value="1"/>
</dbReference>
<dbReference type="InterPro" id="IPR008928">
    <property type="entry name" value="6-hairpin_glycosidase_sf"/>
</dbReference>
<dbReference type="InterPro" id="IPR049053">
    <property type="entry name" value="AFCA-like_C"/>
</dbReference>
<organism evidence="4 5">
    <name type="scientific">Plebeiibacterium marinum</name>
    <dbReference type="NCBI Taxonomy" id="2992111"/>
    <lineage>
        <taxon>Bacteria</taxon>
        <taxon>Pseudomonadati</taxon>
        <taxon>Bacteroidota</taxon>
        <taxon>Bacteroidia</taxon>
        <taxon>Marinilabiliales</taxon>
        <taxon>Marinilabiliaceae</taxon>
        <taxon>Plebeiibacterium</taxon>
    </lineage>
</organism>
<feature type="domain" description="Alpha fucosidase A-like C-terminal" evidence="2">
    <location>
        <begin position="699"/>
        <end position="770"/>
    </location>
</feature>
<dbReference type="PANTHER" id="PTHR31084:SF0">
    <property type="entry name" value="ALPHA-L-FUCOSIDASE 2"/>
    <property type="match status" value="1"/>
</dbReference>
<feature type="domain" description="Glycosyl hydrolase family 95 catalytic" evidence="3">
    <location>
        <begin position="290"/>
        <end position="697"/>
    </location>
</feature>
<comment type="caution">
    <text evidence="4">The sequence shown here is derived from an EMBL/GenBank/DDBJ whole genome shotgun (WGS) entry which is preliminary data.</text>
</comment>
<proteinExistence type="predicted"/>
<evidence type="ECO:0000259" key="3">
    <source>
        <dbReference type="Pfam" id="PF22124"/>
    </source>
</evidence>
<dbReference type="Gene3D" id="1.50.10.10">
    <property type="match status" value="1"/>
</dbReference>
<dbReference type="InterPro" id="IPR027414">
    <property type="entry name" value="GH95_N_dom"/>
</dbReference>
<dbReference type="SUPFAM" id="SSF48208">
    <property type="entry name" value="Six-hairpin glycosidases"/>
    <property type="match status" value="1"/>
</dbReference>
<name>A0AAE3MCK0_9BACT</name>
<protein>
    <submittedName>
        <fullName evidence="4">Glycoside hydrolase family 95 protein</fullName>
    </submittedName>
</protein>
<dbReference type="InterPro" id="IPR054363">
    <property type="entry name" value="GH95_cat"/>
</dbReference>
<dbReference type="Pfam" id="PF14498">
    <property type="entry name" value="Glyco_hyd_65N_2"/>
    <property type="match status" value="1"/>
</dbReference>
<evidence type="ECO:0000259" key="1">
    <source>
        <dbReference type="Pfam" id="PF14498"/>
    </source>
</evidence>
<dbReference type="RefSeq" id="WP_301197808.1">
    <property type="nucleotide sequence ID" value="NZ_JAPDPI010000003.1"/>
</dbReference>
<dbReference type="EMBL" id="JAPDPI010000003">
    <property type="protein sequence ID" value="MCW3804587.1"/>
    <property type="molecule type" value="Genomic_DNA"/>
</dbReference>
<dbReference type="PANTHER" id="PTHR31084">
    <property type="entry name" value="ALPHA-L-FUCOSIDASE 2"/>
    <property type="match status" value="1"/>
</dbReference>
<dbReference type="GO" id="GO:0004560">
    <property type="term" value="F:alpha-L-fucosidase activity"/>
    <property type="evidence" value="ECO:0007669"/>
    <property type="project" value="InterPro"/>
</dbReference>